<gene>
    <name evidence="3" type="ORF">GMOD_00008858</name>
</gene>
<dbReference type="Proteomes" id="UP000265663">
    <property type="component" value="Unassembled WGS sequence"/>
</dbReference>
<sequence length="311" mass="31411">MPIQSPLLLLLPLSLLLPFAAAAPFRSQTTTHTPTPGLFYGTAIGPPGTPPVIPPPPAYETTPITTPIVLPPPPYETSLLPAPTTHLTYRVTLSTNSHPVLGLPTSGVGAVVPSTLVTTTSASASPTMVVLGASISEPFPALSILAPTTTATEPFPALSILAPTTTSDPFPALSILLPPMLSLSSLLASTSTPAVPTTTSDPFPALSILLPPMLSLSSLLAAPTPVPVSSSITPAAPAPAAPSSSSQLVTIQSGDTLESIAKAHNVGLCDLVLANPAIKDPNLILVGDVLVLPAAEGKGDKGDMSCLTQHS</sequence>
<reference evidence="3 4" key="1">
    <citation type="journal article" date="2014" name="PLoS ONE">
        <title>De novo Genome Assembly of the Fungal Plant Pathogen Pyrenophora semeniperda.</title>
        <authorList>
            <person name="Soliai M.M."/>
            <person name="Meyer S.E."/>
            <person name="Udall J.A."/>
            <person name="Elzinga D.E."/>
            <person name="Hermansen R.A."/>
            <person name="Bodily P.M."/>
            <person name="Hart A.A."/>
            <person name="Coleman C.E."/>
        </authorList>
    </citation>
    <scope>NUCLEOTIDE SEQUENCE [LARGE SCALE GENOMIC DNA]</scope>
    <source>
        <strain evidence="3 4">CCB06</strain>
        <tissue evidence="3">Mycelium</tissue>
    </source>
</reference>
<dbReference type="SUPFAM" id="SSF54106">
    <property type="entry name" value="LysM domain"/>
    <property type="match status" value="1"/>
</dbReference>
<dbReference type="InterPro" id="IPR018392">
    <property type="entry name" value="LysM"/>
</dbReference>
<keyword evidence="1" id="KW-0732">Signal</keyword>
<dbReference type="SMART" id="SM00257">
    <property type="entry name" value="LysM"/>
    <property type="match status" value="1"/>
</dbReference>
<protein>
    <recommendedName>
        <fullName evidence="2">LysM domain-containing protein</fullName>
    </recommendedName>
</protein>
<evidence type="ECO:0000313" key="4">
    <source>
        <dbReference type="Proteomes" id="UP000265663"/>
    </source>
</evidence>
<feature type="domain" description="LysM" evidence="2">
    <location>
        <begin position="247"/>
        <end position="292"/>
    </location>
</feature>
<proteinExistence type="predicted"/>
<name>A0A3M7M6A2_9PLEO</name>
<feature type="chain" id="PRO_5018037254" description="LysM domain-containing protein" evidence="1">
    <location>
        <begin position="23"/>
        <end position="311"/>
    </location>
</feature>
<evidence type="ECO:0000313" key="3">
    <source>
        <dbReference type="EMBL" id="RMZ69920.1"/>
    </source>
</evidence>
<dbReference type="OrthoDB" id="2107166at2759"/>
<organism evidence="3 4">
    <name type="scientific">Pyrenophora seminiperda CCB06</name>
    <dbReference type="NCBI Taxonomy" id="1302712"/>
    <lineage>
        <taxon>Eukaryota</taxon>
        <taxon>Fungi</taxon>
        <taxon>Dikarya</taxon>
        <taxon>Ascomycota</taxon>
        <taxon>Pezizomycotina</taxon>
        <taxon>Dothideomycetes</taxon>
        <taxon>Pleosporomycetidae</taxon>
        <taxon>Pleosporales</taxon>
        <taxon>Pleosporineae</taxon>
        <taxon>Pleosporaceae</taxon>
        <taxon>Pyrenophora</taxon>
    </lineage>
</organism>
<dbReference type="CDD" id="cd00118">
    <property type="entry name" value="LysM"/>
    <property type="match status" value="1"/>
</dbReference>
<dbReference type="AlphaFoldDB" id="A0A3M7M6A2"/>
<dbReference type="EMBL" id="KE747823">
    <property type="protein sequence ID" value="RMZ69920.1"/>
    <property type="molecule type" value="Genomic_DNA"/>
</dbReference>
<dbReference type="Pfam" id="PF01476">
    <property type="entry name" value="LysM"/>
    <property type="match status" value="1"/>
</dbReference>
<dbReference type="InterPro" id="IPR036779">
    <property type="entry name" value="LysM_dom_sf"/>
</dbReference>
<dbReference type="PROSITE" id="PS51782">
    <property type="entry name" value="LYSM"/>
    <property type="match status" value="1"/>
</dbReference>
<evidence type="ECO:0000256" key="1">
    <source>
        <dbReference type="SAM" id="SignalP"/>
    </source>
</evidence>
<evidence type="ECO:0000259" key="2">
    <source>
        <dbReference type="PROSITE" id="PS51782"/>
    </source>
</evidence>
<keyword evidence="4" id="KW-1185">Reference proteome</keyword>
<dbReference type="Gene3D" id="3.10.350.10">
    <property type="entry name" value="LysM domain"/>
    <property type="match status" value="1"/>
</dbReference>
<feature type="signal peptide" evidence="1">
    <location>
        <begin position="1"/>
        <end position="22"/>
    </location>
</feature>
<accession>A0A3M7M6A2</accession>